<name>A0A8J3EV97_9ACTN</name>
<sequence length="242" mass="25564">MATIVLVRHATTAATGKRLGGWTPGVHLDEAGRGQAERTAALLSGLELAAVYASPLERTQETARIVAQPHGLPVQTRRDIGEVDYGEWTDEPLEQLRGRPLWPVIQHTPSRVRFPGGESIRGMQSRAVEAVEFLAAEHTGRTVVAVSHADVIKAVLAHFLGMPLDTFQRLHVAPASVSMLHLAPDAAPMLLTGNLTGEAPTVPSPPDPASSDPASSDPAPSDPASSDPASSDPTERQQGDTP</sequence>
<dbReference type="GO" id="GO:0005737">
    <property type="term" value="C:cytoplasm"/>
    <property type="evidence" value="ECO:0007669"/>
    <property type="project" value="TreeGrafter"/>
</dbReference>
<organism evidence="2 3">
    <name type="scientific">Egicoccus halophilus</name>
    <dbReference type="NCBI Taxonomy" id="1670830"/>
    <lineage>
        <taxon>Bacteria</taxon>
        <taxon>Bacillati</taxon>
        <taxon>Actinomycetota</taxon>
        <taxon>Nitriliruptoria</taxon>
        <taxon>Egicoccales</taxon>
        <taxon>Egicoccaceae</taxon>
        <taxon>Egicoccus</taxon>
    </lineage>
</organism>
<gene>
    <name evidence="2" type="ORF">GCM10011354_33030</name>
</gene>
<dbReference type="SMART" id="SM00855">
    <property type="entry name" value="PGAM"/>
    <property type="match status" value="1"/>
</dbReference>
<dbReference type="InterPro" id="IPR022492">
    <property type="entry name" value="Phosphomutase_MSMEG4193_put"/>
</dbReference>
<dbReference type="PANTHER" id="PTHR48100">
    <property type="entry name" value="BROAD-SPECIFICITY PHOSPHATASE YOR283W-RELATED"/>
    <property type="match status" value="1"/>
</dbReference>
<dbReference type="Pfam" id="PF00300">
    <property type="entry name" value="His_Phos_1"/>
    <property type="match status" value="1"/>
</dbReference>
<dbReference type="Gene3D" id="3.40.50.1240">
    <property type="entry name" value="Phosphoglycerate mutase-like"/>
    <property type="match status" value="1"/>
</dbReference>
<protein>
    <submittedName>
        <fullName evidence="2">Phosphoglycerate mutase</fullName>
    </submittedName>
</protein>
<evidence type="ECO:0000256" key="1">
    <source>
        <dbReference type="SAM" id="MobiDB-lite"/>
    </source>
</evidence>
<proteinExistence type="predicted"/>
<dbReference type="Proteomes" id="UP000650511">
    <property type="component" value="Unassembled WGS sequence"/>
</dbReference>
<reference evidence="2" key="1">
    <citation type="journal article" date="2014" name="Int. J. Syst. Evol. Microbiol.">
        <title>Complete genome sequence of Corynebacterium casei LMG S-19264T (=DSM 44701T), isolated from a smear-ripened cheese.</title>
        <authorList>
            <consortium name="US DOE Joint Genome Institute (JGI-PGF)"/>
            <person name="Walter F."/>
            <person name="Albersmeier A."/>
            <person name="Kalinowski J."/>
            <person name="Ruckert C."/>
        </authorList>
    </citation>
    <scope>NUCLEOTIDE SEQUENCE</scope>
    <source>
        <strain evidence="2">CGMCC 1.14988</strain>
    </source>
</reference>
<reference evidence="2" key="2">
    <citation type="submission" date="2020-09" db="EMBL/GenBank/DDBJ databases">
        <authorList>
            <person name="Sun Q."/>
            <person name="Zhou Y."/>
        </authorList>
    </citation>
    <scope>NUCLEOTIDE SEQUENCE</scope>
    <source>
        <strain evidence="2">CGMCC 1.14988</strain>
    </source>
</reference>
<dbReference type="InterPro" id="IPR029033">
    <property type="entry name" value="His_PPase_superfam"/>
</dbReference>
<dbReference type="AlphaFoldDB" id="A0A8J3EV97"/>
<feature type="compositionally biased region" description="Low complexity" evidence="1">
    <location>
        <begin position="209"/>
        <end position="232"/>
    </location>
</feature>
<dbReference type="InterPro" id="IPR050275">
    <property type="entry name" value="PGM_Phosphatase"/>
</dbReference>
<keyword evidence="3" id="KW-1185">Reference proteome</keyword>
<dbReference type="EMBL" id="BMHA01000014">
    <property type="protein sequence ID" value="GGI09227.1"/>
    <property type="molecule type" value="Genomic_DNA"/>
</dbReference>
<accession>A0A8J3EV97</accession>
<dbReference type="NCBIfam" id="TIGR03848">
    <property type="entry name" value="MSMEG_4193"/>
    <property type="match status" value="1"/>
</dbReference>
<feature type="region of interest" description="Disordered" evidence="1">
    <location>
        <begin position="191"/>
        <end position="242"/>
    </location>
</feature>
<dbReference type="InterPro" id="IPR013078">
    <property type="entry name" value="His_Pase_superF_clade-1"/>
</dbReference>
<dbReference type="RefSeq" id="WP_205745243.1">
    <property type="nucleotide sequence ID" value="NZ_BMHA01000014.1"/>
</dbReference>
<evidence type="ECO:0000313" key="2">
    <source>
        <dbReference type="EMBL" id="GGI09227.1"/>
    </source>
</evidence>
<dbReference type="SUPFAM" id="SSF53254">
    <property type="entry name" value="Phosphoglycerate mutase-like"/>
    <property type="match status" value="1"/>
</dbReference>
<feature type="compositionally biased region" description="Basic and acidic residues" evidence="1">
    <location>
        <begin position="233"/>
        <end position="242"/>
    </location>
</feature>
<dbReference type="PANTHER" id="PTHR48100:SF59">
    <property type="entry name" value="ADENOSYLCOBALAMIN_ALPHA-RIBAZOLE PHOSPHATASE"/>
    <property type="match status" value="1"/>
</dbReference>
<dbReference type="CDD" id="cd07067">
    <property type="entry name" value="HP_PGM_like"/>
    <property type="match status" value="1"/>
</dbReference>
<evidence type="ECO:0000313" key="3">
    <source>
        <dbReference type="Proteomes" id="UP000650511"/>
    </source>
</evidence>
<comment type="caution">
    <text evidence="2">The sequence shown here is derived from an EMBL/GenBank/DDBJ whole genome shotgun (WGS) entry which is preliminary data.</text>
</comment>
<dbReference type="GO" id="GO:0016791">
    <property type="term" value="F:phosphatase activity"/>
    <property type="evidence" value="ECO:0007669"/>
    <property type="project" value="TreeGrafter"/>
</dbReference>